<organism evidence="1 2">
    <name type="scientific">Gardnerella vaginalis</name>
    <dbReference type="NCBI Taxonomy" id="2702"/>
    <lineage>
        <taxon>Bacteria</taxon>
        <taxon>Bacillati</taxon>
        <taxon>Actinomycetota</taxon>
        <taxon>Actinomycetes</taxon>
        <taxon>Bifidobacteriales</taxon>
        <taxon>Bifidobacteriaceae</taxon>
        <taxon>Gardnerella</taxon>
    </lineage>
</organism>
<reference evidence="1 2" key="1">
    <citation type="submission" date="2017-07" db="EMBL/GenBank/DDBJ databases">
        <title>A comparative genomics approach to explaining the enigmatic role of Gardnerella vaginalis in the vaginal microbiome.</title>
        <authorList>
            <person name="Vancuren S.J."/>
            <person name="Hill J.E."/>
        </authorList>
    </citation>
    <scope>NUCLEOTIDE SEQUENCE [LARGE SCALE GENOMIC DNA]</scope>
    <source>
        <strain evidence="1 2">WP023</strain>
    </source>
</reference>
<evidence type="ECO:0000313" key="1">
    <source>
        <dbReference type="EMBL" id="RFT28184.1"/>
    </source>
</evidence>
<dbReference type="PANTHER" id="PTHR43649:SF14">
    <property type="entry name" value="BLR3389 PROTEIN"/>
    <property type="match status" value="1"/>
</dbReference>
<name>A0A1Q6D2S3_GARVA</name>
<accession>A0A1Q6D2S3</accession>
<dbReference type="CDD" id="cd13585">
    <property type="entry name" value="PBP2_TMBP_like"/>
    <property type="match status" value="1"/>
</dbReference>
<dbReference type="RefSeq" id="WP_075038910.1">
    <property type="nucleotide sequence ID" value="NZ_CP033836.1"/>
</dbReference>
<dbReference type="EMBL" id="NNRU01000005">
    <property type="protein sequence ID" value="RFT28184.1"/>
    <property type="molecule type" value="Genomic_DNA"/>
</dbReference>
<proteinExistence type="predicted"/>
<evidence type="ECO:0000313" key="2">
    <source>
        <dbReference type="Proteomes" id="UP000258379"/>
    </source>
</evidence>
<dbReference type="Pfam" id="PF01547">
    <property type="entry name" value="SBP_bac_1"/>
    <property type="match status" value="1"/>
</dbReference>
<gene>
    <name evidence="1" type="ORF">CG405_06740</name>
</gene>
<dbReference type="InterPro" id="IPR006059">
    <property type="entry name" value="SBP"/>
</dbReference>
<dbReference type="Proteomes" id="UP000258379">
    <property type="component" value="Unassembled WGS sequence"/>
</dbReference>
<dbReference type="Gene3D" id="3.40.190.10">
    <property type="entry name" value="Periplasmic binding protein-like II"/>
    <property type="match status" value="1"/>
</dbReference>
<dbReference type="InterPro" id="IPR050490">
    <property type="entry name" value="Bact_solute-bd_prot1"/>
</dbReference>
<dbReference type="AlphaFoldDB" id="A0A1Q6D2S3"/>
<comment type="caution">
    <text evidence="1">The sequence shown here is derived from an EMBL/GenBank/DDBJ whole genome shotgun (WGS) entry which is preliminary data.</text>
</comment>
<dbReference type="PANTHER" id="PTHR43649">
    <property type="entry name" value="ARABINOSE-BINDING PROTEIN-RELATED"/>
    <property type="match status" value="1"/>
</dbReference>
<protein>
    <submittedName>
        <fullName evidence="1">Sugar ABC transporter substrate-binding protein</fullName>
    </submittedName>
</protein>
<dbReference type="SUPFAM" id="SSF53850">
    <property type="entry name" value="Periplasmic binding protein-like II"/>
    <property type="match status" value="1"/>
</dbReference>
<sequence length="496" mass="55401">MCARSPQKSRKQNFGCFVMRNINRNINRVFVRNIKRVISAITCVFIVAFCASCGSVDSRTKITVWSWEPSMKRIAADFEKQNPDIRVSVKDTSGYNNLNSAIQDGYGMPDVAQLEYHALPQYAVSGQLLDITNRVQGTQTFYTPGTWSSVQLGGRVYGLPMDSGPLAWFYNQDVFNQAGVDVTQIHTWKDYLHAARKLKNIGVYIAADSGDASFYNAMIWLAGGRPFITSHDGKTVTVRLSKDKGTKDFTKFWQSMIDEDLVDTRLATWTPAWKSAVGSGSVASVFAGAWMTSLLMHDIPGGAGLWRVARVPTMNGNNDNAQMGGSALSVLQSSRKPEAAMRFVNFVCHDQTGIKERVLSGAFPADVVTLRDKAFLNKTMVRDSRGIDVPYFGGQQFNRIFADAANHVDTGYKYLPFEVYSRSDFRFTVGLAYDWNRKSRARLTVQSMIDAGIKQDDGKDFQLPDDPGPKISLKDGINLWKKDLKEYGYNQGFVVR</sequence>